<dbReference type="InterPro" id="IPR000719">
    <property type="entry name" value="Prot_kinase_dom"/>
</dbReference>
<evidence type="ECO:0000256" key="1">
    <source>
        <dbReference type="ARBA" id="ARBA00004308"/>
    </source>
</evidence>
<dbReference type="GO" id="GO:0061564">
    <property type="term" value="P:axon development"/>
    <property type="evidence" value="ECO:0007669"/>
    <property type="project" value="UniProtKB-ARBA"/>
</dbReference>
<name>A0AA36CZ65_9BILA</name>
<feature type="domain" description="Protein kinase" evidence="15">
    <location>
        <begin position="125"/>
        <end position="391"/>
    </location>
</feature>
<evidence type="ECO:0000256" key="3">
    <source>
        <dbReference type="ARBA" id="ARBA00022741"/>
    </source>
</evidence>
<dbReference type="Gene3D" id="3.30.505.10">
    <property type="entry name" value="SH2 domain"/>
    <property type="match status" value="1"/>
</dbReference>
<keyword evidence="4 12" id="KW-0418">Kinase</keyword>
<dbReference type="InterPro" id="IPR000980">
    <property type="entry name" value="SH2"/>
</dbReference>
<evidence type="ECO:0000256" key="9">
    <source>
        <dbReference type="ARBA" id="ARBA00051245"/>
    </source>
</evidence>
<reference evidence="16" key="1">
    <citation type="submission" date="2023-06" db="EMBL/GenBank/DDBJ databases">
        <authorList>
            <person name="Delattre M."/>
        </authorList>
    </citation>
    <scope>NUCLEOTIDE SEQUENCE</scope>
    <source>
        <strain evidence="16">AF72</strain>
    </source>
</reference>
<keyword evidence="6" id="KW-0472">Membrane</keyword>
<dbReference type="PROSITE" id="PS50011">
    <property type="entry name" value="PROTEIN_KINASE_DOM"/>
    <property type="match status" value="1"/>
</dbReference>
<comment type="subcellular location">
    <subcellularLocation>
        <location evidence="1">Endomembrane system</location>
    </subcellularLocation>
</comment>
<dbReference type="PROSITE" id="PS00109">
    <property type="entry name" value="PROTEIN_KINASE_TYR"/>
    <property type="match status" value="1"/>
</dbReference>
<comment type="caution">
    <text evidence="16">The sequence shown here is derived from an EMBL/GenBank/DDBJ whole genome shotgun (WGS) entry which is preliminary data.</text>
</comment>
<dbReference type="GO" id="GO:0012505">
    <property type="term" value="C:endomembrane system"/>
    <property type="evidence" value="ECO:0007669"/>
    <property type="project" value="UniProtKB-SubCell"/>
</dbReference>
<evidence type="ECO:0000313" key="17">
    <source>
        <dbReference type="Proteomes" id="UP001177023"/>
    </source>
</evidence>
<evidence type="ECO:0000256" key="5">
    <source>
        <dbReference type="ARBA" id="ARBA00022840"/>
    </source>
</evidence>
<evidence type="ECO:0000256" key="2">
    <source>
        <dbReference type="ARBA" id="ARBA00022679"/>
    </source>
</evidence>
<dbReference type="AlphaFoldDB" id="A0AA36CZ65"/>
<dbReference type="SMART" id="SM00219">
    <property type="entry name" value="TyrKc"/>
    <property type="match status" value="1"/>
</dbReference>
<dbReference type="PRINTS" id="PR00109">
    <property type="entry name" value="TYRKINASE"/>
</dbReference>
<dbReference type="InterPro" id="IPR017441">
    <property type="entry name" value="Protein_kinase_ATP_BS"/>
</dbReference>
<evidence type="ECO:0000259" key="14">
    <source>
        <dbReference type="PROSITE" id="PS50001"/>
    </source>
</evidence>
<dbReference type="CDD" id="cd10361">
    <property type="entry name" value="SH2_Fps_family"/>
    <property type="match status" value="1"/>
</dbReference>
<dbReference type="InterPro" id="IPR008266">
    <property type="entry name" value="Tyr_kinase_AS"/>
</dbReference>
<evidence type="ECO:0000256" key="6">
    <source>
        <dbReference type="ARBA" id="ARBA00023136"/>
    </source>
</evidence>
<sequence>MAAGGLEELDYYHGLLPREDLPVLLSKEGDYLLRCSQVKAGEDRRTILSMAYSVDGKIKQGHYIITQEREPPNHYTIDKTLSKPTVDLLVQEYKTRRVPLKKEVPSTVLQNAVTRPSWELRADFVHTGKKLGDGEFGDVHQGKLKQLMGPGLPSKEIDVAIKVARKDIISKEKIKEVMKEARLMRDFDHPNVVKIYGVVVERDPLMIVMELVDGGGLDKYLRTNAARITPAERLCIIQDAAWGIEYLHHKRIIHRDLAARNCLIVNDHGRNLVKISDFGLSREGDAYAMKTVRKVPIRWLAPETIQTFIYTAKSDVWAYGILAWEVYTSGEEPYAGLPNAHIKQKIVAGELLELPASAGADVIKLIKVQCWEKDPVRRISMSQVACKLEAMNGRTPPPVQESSVRKGVHAAPAEPPRKLPTARRTKSRTREEPSRQMTSGRIPQNKRARGP</sequence>
<dbReference type="InterPro" id="IPR020635">
    <property type="entry name" value="Tyr_kinase_cat_dom"/>
</dbReference>
<dbReference type="GO" id="GO:0004714">
    <property type="term" value="F:transmembrane receptor protein tyrosine kinase activity"/>
    <property type="evidence" value="ECO:0007669"/>
    <property type="project" value="UniProtKB-EC"/>
</dbReference>
<dbReference type="FunFam" id="1.10.510.10:FF:001512">
    <property type="entry name" value="Receptor tyrosine-protein kinase erbB-2"/>
    <property type="match status" value="1"/>
</dbReference>
<dbReference type="Pfam" id="PF07714">
    <property type="entry name" value="PK_Tyr_Ser-Thr"/>
    <property type="match status" value="1"/>
</dbReference>
<evidence type="ECO:0000256" key="13">
    <source>
        <dbReference type="SAM" id="MobiDB-lite"/>
    </source>
</evidence>
<dbReference type="Proteomes" id="UP001177023">
    <property type="component" value="Unassembled WGS sequence"/>
</dbReference>
<keyword evidence="5 11" id="KW-0067">ATP-binding</keyword>
<evidence type="ECO:0000256" key="11">
    <source>
        <dbReference type="PROSITE-ProRule" id="PRU10141"/>
    </source>
</evidence>
<protein>
    <recommendedName>
        <fullName evidence="12">Tyrosine-protein kinase</fullName>
        <ecNumber evidence="12">2.7.10.2</ecNumber>
    </recommendedName>
</protein>
<dbReference type="InterPro" id="IPR011009">
    <property type="entry name" value="Kinase-like_dom_sf"/>
</dbReference>
<keyword evidence="2 12" id="KW-0808">Transferase</keyword>
<evidence type="ECO:0000256" key="7">
    <source>
        <dbReference type="ARBA" id="ARBA00023137"/>
    </source>
</evidence>
<evidence type="ECO:0000256" key="12">
    <source>
        <dbReference type="RuleBase" id="RU362096"/>
    </source>
</evidence>
<comment type="catalytic activity">
    <reaction evidence="8">
        <text>L-tyrosyl-[protein] + ATP = O-phospho-L-tyrosyl-[protein] + ADP + H(+)</text>
        <dbReference type="Rhea" id="RHEA:10596"/>
        <dbReference type="Rhea" id="RHEA-COMP:10136"/>
        <dbReference type="Rhea" id="RHEA-COMP:20101"/>
        <dbReference type="ChEBI" id="CHEBI:15378"/>
        <dbReference type="ChEBI" id="CHEBI:30616"/>
        <dbReference type="ChEBI" id="CHEBI:46858"/>
        <dbReference type="ChEBI" id="CHEBI:61978"/>
        <dbReference type="ChEBI" id="CHEBI:456216"/>
        <dbReference type="EC" id="2.7.10.1"/>
    </reaction>
</comment>
<keyword evidence="7 12" id="KW-0829">Tyrosine-protein kinase</keyword>
<dbReference type="InterPro" id="IPR001245">
    <property type="entry name" value="Ser-Thr/Tyr_kinase_cat_dom"/>
</dbReference>
<evidence type="ECO:0000256" key="8">
    <source>
        <dbReference type="ARBA" id="ARBA00051243"/>
    </source>
</evidence>
<feature type="non-terminal residue" evidence="16">
    <location>
        <position position="451"/>
    </location>
</feature>
<keyword evidence="3 11" id="KW-0547">Nucleotide-binding</keyword>
<dbReference type="PANTHER" id="PTHR24418">
    <property type="entry name" value="TYROSINE-PROTEIN KINASE"/>
    <property type="match status" value="1"/>
</dbReference>
<dbReference type="InterPro" id="IPR035849">
    <property type="entry name" value="Fes/Fps/Fer_SH2"/>
</dbReference>
<dbReference type="SUPFAM" id="SSF56112">
    <property type="entry name" value="Protein kinase-like (PK-like)"/>
    <property type="match status" value="1"/>
</dbReference>
<dbReference type="InterPro" id="IPR036860">
    <property type="entry name" value="SH2_dom_sf"/>
</dbReference>
<feature type="binding site" evidence="11">
    <location>
        <position position="162"/>
    </location>
    <ligand>
        <name>ATP</name>
        <dbReference type="ChEBI" id="CHEBI:30616"/>
    </ligand>
</feature>
<keyword evidence="10" id="KW-0727">SH2 domain</keyword>
<dbReference type="GO" id="GO:0004715">
    <property type="term" value="F:non-membrane spanning protein tyrosine kinase activity"/>
    <property type="evidence" value="ECO:0007669"/>
    <property type="project" value="UniProtKB-EC"/>
</dbReference>
<evidence type="ECO:0000313" key="16">
    <source>
        <dbReference type="EMBL" id="CAJ0577027.1"/>
    </source>
</evidence>
<organism evidence="16 17">
    <name type="scientific">Mesorhabditis spiculigera</name>
    <dbReference type="NCBI Taxonomy" id="96644"/>
    <lineage>
        <taxon>Eukaryota</taxon>
        <taxon>Metazoa</taxon>
        <taxon>Ecdysozoa</taxon>
        <taxon>Nematoda</taxon>
        <taxon>Chromadorea</taxon>
        <taxon>Rhabditida</taxon>
        <taxon>Rhabditina</taxon>
        <taxon>Rhabditomorpha</taxon>
        <taxon>Rhabditoidea</taxon>
        <taxon>Rhabditidae</taxon>
        <taxon>Mesorhabditinae</taxon>
        <taxon>Mesorhabditis</taxon>
    </lineage>
</organism>
<dbReference type="SMART" id="SM00252">
    <property type="entry name" value="SH2"/>
    <property type="match status" value="1"/>
</dbReference>
<dbReference type="GO" id="GO:0048680">
    <property type="term" value="P:positive regulation of axon regeneration"/>
    <property type="evidence" value="ECO:0007669"/>
    <property type="project" value="UniProtKB-ARBA"/>
</dbReference>
<accession>A0AA36CZ65</accession>
<dbReference type="Gene3D" id="1.10.510.10">
    <property type="entry name" value="Transferase(Phosphotransferase) domain 1"/>
    <property type="match status" value="1"/>
</dbReference>
<comment type="catalytic activity">
    <reaction evidence="9 12">
        <text>L-tyrosyl-[protein] + ATP = O-phospho-L-tyrosyl-[protein] + ADP + H(+)</text>
        <dbReference type="Rhea" id="RHEA:10596"/>
        <dbReference type="Rhea" id="RHEA-COMP:10136"/>
        <dbReference type="Rhea" id="RHEA-COMP:20101"/>
        <dbReference type="ChEBI" id="CHEBI:15378"/>
        <dbReference type="ChEBI" id="CHEBI:30616"/>
        <dbReference type="ChEBI" id="CHEBI:46858"/>
        <dbReference type="ChEBI" id="CHEBI:61978"/>
        <dbReference type="ChEBI" id="CHEBI:456216"/>
        <dbReference type="EC" id="2.7.10.2"/>
    </reaction>
</comment>
<feature type="region of interest" description="Disordered" evidence="13">
    <location>
        <begin position="392"/>
        <end position="451"/>
    </location>
</feature>
<dbReference type="CDD" id="cd00192">
    <property type="entry name" value="PTKc"/>
    <property type="match status" value="1"/>
</dbReference>
<dbReference type="EMBL" id="CATQJA010002648">
    <property type="protein sequence ID" value="CAJ0577027.1"/>
    <property type="molecule type" value="Genomic_DNA"/>
</dbReference>
<evidence type="ECO:0000256" key="10">
    <source>
        <dbReference type="PROSITE-ProRule" id="PRU00191"/>
    </source>
</evidence>
<feature type="domain" description="SH2" evidence="14">
    <location>
        <begin position="11"/>
        <end position="113"/>
    </location>
</feature>
<dbReference type="InterPro" id="IPR050198">
    <property type="entry name" value="Non-receptor_tyrosine_kinases"/>
</dbReference>
<dbReference type="EC" id="2.7.10.2" evidence="12"/>
<dbReference type="PROSITE" id="PS50001">
    <property type="entry name" value="SH2"/>
    <property type="match status" value="1"/>
</dbReference>
<comment type="similarity">
    <text evidence="12">Belongs to the protein kinase superfamily. Tyr protein kinase family.</text>
</comment>
<proteinExistence type="inferred from homology"/>
<keyword evidence="17" id="KW-1185">Reference proteome</keyword>
<dbReference type="Gene3D" id="3.30.200.20">
    <property type="entry name" value="Phosphorylase Kinase, domain 1"/>
    <property type="match status" value="1"/>
</dbReference>
<dbReference type="GO" id="GO:0005524">
    <property type="term" value="F:ATP binding"/>
    <property type="evidence" value="ECO:0007669"/>
    <property type="project" value="UniProtKB-UniRule"/>
</dbReference>
<dbReference type="FunFam" id="3.30.200.20:FF:000518">
    <property type="entry name" value="Tyrosine-protein kinase"/>
    <property type="match status" value="1"/>
</dbReference>
<dbReference type="SUPFAM" id="SSF55550">
    <property type="entry name" value="SH2 domain"/>
    <property type="match status" value="1"/>
</dbReference>
<gene>
    <name evidence="16" type="ORF">MSPICULIGERA_LOCUS15307</name>
</gene>
<evidence type="ECO:0000256" key="4">
    <source>
        <dbReference type="ARBA" id="ARBA00022777"/>
    </source>
</evidence>
<dbReference type="PROSITE" id="PS00107">
    <property type="entry name" value="PROTEIN_KINASE_ATP"/>
    <property type="match status" value="1"/>
</dbReference>
<evidence type="ECO:0000259" key="15">
    <source>
        <dbReference type="PROSITE" id="PS50011"/>
    </source>
</evidence>